<sequence length="393" mass="41662">MTGSNPKSFGGPALFSYGFRPFFLAASVFAVAAIVIWMLVLDGSLTIAGPFTPTDWHVHEMLFGYASAVIAGFLFTAIPNWTGRMPKRGWPLFFLLSLWIAGRLACAGLFGPGAVVAMLIDTGFLAAIVAMIVVEIVAGRNWRNLMVVVPVLILFGANLMFHIEALTYGSADTGRRLGLAVVIFLITLIGGRIIPSFTRNWLVKRNPAHLPAPAGRFDAVCLLVGAAALLTWAFHPDGRVTGVLLLIAAALHFMRLRRWQGLRTGPSPLLLMLHVAYGFVPLGLAANAAASFDLLPAAVGVHLLGIGAIGGMTLAVMMRASLGHTGHALVAGPVLTAAAGMVFLAALVRVCFPDVSFAGITGLWIAALLWAAGFSLFALRIGPYLARTNRKPT</sequence>
<dbReference type="OrthoDB" id="9770040at2"/>
<reference evidence="2 3" key="1">
    <citation type="submission" date="2018-01" db="EMBL/GenBank/DDBJ databases">
        <title>Genomic Encyclopedia of Archaeal and Bacterial Type Strains, Phase II (KMG-II): from individual species to whole genera.</title>
        <authorList>
            <person name="Goeker M."/>
        </authorList>
    </citation>
    <scope>NUCLEOTIDE SEQUENCE [LARGE SCALE GENOMIC DNA]</scope>
    <source>
        <strain evidence="2 3">DSM 17023</strain>
    </source>
</reference>
<feature type="transmembrane region" description="Helical" evidence="1">
    <location>
        <begin position="21"/>
        <end position="41"/>
    </location>
</feature>
<feature type="transmembrane region" description="Helical" evidence="1">
    <location>
        <begin position="269"/>
        <end position="288"/>
    </location>
</feature>
<feature type="transmembrane region" description="Helical" evidence="1">
    <location>
        <begin position="328"/>
        <end position="348"/>
    </location>
</feature>
<feature type="transmembrane region" description="Helical" evidence="1">
    <location>
        <begin position="240"/>
        <end position="257"/>
    </location>
</feature>
<comment type="caution">
    <text evidence="2">The sequence shown here is derived from an EMBL/GenBank/DDBJ whole genome shotgun (WGS) entry which is preliminary data.</text>
</comment>
<feature type="transmembrane region" description="Helical" evidence="1">
    <location>
        <begin position="177"/>
        <end position="194"/>
    </location>
</feature>
<accession>A0A2S3US06</accession>
<feature type="transmembrane region" description="Helical" evidence="1">
    <location>
        <begin position="90"/>
        <end position="110"/>
    </location>
</feature>
<dbReference type="InterPro" id="IPR010266">
    <property type="entry name" value="NnrS"/>
</dbReference>
<feature type="transmembrane region" description="Helical" evidence="1">
    <location>
        <begin position="360"/>
        <end position="381"/>
    </location>
</feature>
<keyword evidence="1" id="KW-1133">Transmembrane helix</keyword>
<feature type="transmembrane region" description="Helical" evidence="1">
    <location>
        <begin position="215"/>
        <end position="234"/>
    </location>
</feature>
<dbReference type="AlphaFoldDB" id="A0A2S3US06"/>
<keyword evidence="3" id="KW-1185">Reference proteome</keyword>
<dbReference type="Pfam" id="PF05940">
    <property type="entry name" value="NnrS"/>
    <property type="match status" value="1"/>
</dbReference>
<proteinExistence type="predicted"/>
<feature type="transmembrane region" description="Helical" evidence="1">
    <location>
        <begin position="145"/>
        <end position="165"/>
    </location>
</feature>
<dbReference type="Proteomes" id="UP000236959">
    <property type="component" value="Unassembled WGS sequence"/>
</dbReference>
<evidence type="ECO:0000313" key="3">
    <source>
        <dbReference type="Proteomes" id="UP000236959"/>
    </source>
</evidence>
<organism evidence="2 3">
    <name type="scientific">Roseibium marinum</name>
    <dbReference type="NCBI Taxonomy" id="281252"/>
    <lineage>
        <taxon>Bacteria</taxon>
        <taxon>Pseudomonadati</taxon>
        <taxon>Pseudomonadota</taxon>
        <taxon>Alphaproteobacteria</taxon>
        <taxon>Hyphomicrobiales</taxon>
        <taxon>Stappiaceae</taxon>
        <taxon>Roseibium</taxon>
    </lineage>
</organism>
<dbReference type="RefSeq" id="WP_103223227.1">
    <property type="nucleotide sequence ID" value="NZ_PPCN01000006.1"/>
</dbReference>
<name>A0A2S3US06_9HYPH</name>
<keyword evidence="1" id="KW-0812">Transmembrane</keyword>
<feature type="transmembrane region" description="Helical" evidence="1">
    <location>
        <begin position="61"/>
        <end position="78"/>
    </location>
</feature>
<dbReference type="EMBL" id="PPCN01000006">
    <property type="protein sequence ID" value="POF30505.1"/>
    <property type="molecule type" value="Genomic_DNA"/>
</dbReference>
<evidence type="ECO:0000256" key="1">
    <source>
        <dbReference type="SAM" id="Phobius"/>
    </source>
</evidence>
<feature type="transmembrane region" description="Helical" evidence="1">
    <location>
        <begin position="294"/>
        <end position="316"/>
    </location>
</feature>
<feature type="transmembrane region" description="Helical" evidence="1">
    <location>
        <begin position="116"/>
        <end position="138"/>
    </location>
</feature>
<keyword evidence="1" id="KW-0472">Membrane</keyword>
<evidence type="ECO:0000313" key="2">
    <source>
        <dbReference type="EMBL" id="POF30505.1"/>
    </source>
</evidence>
<gene>
    <name evidence="2" type="ORF">CLV41_106119</name>
</gene>
<protein>
    <submittedName>
        <fullName evidence="2">Uncharacterized protein involved in response to NO</fullName>
    </submittedName>
</protein>